<evidence type="ECO:0000313" key="3">
    <source>
        <dbReference type="Proteomes" id="UP001172673"/>
    </source>
</evidence>
<sequence length="318" mass="36332">MMTRNKKRAASANIHETCGPPMKRQPTSLPTAQPEGHTPAPKTDLDAAEEVLWVERKINISLVAPHQSLTKPEAKQEPQETQASKPSIVLHHKVHPSWQHLPFHNLEDIQLKIAINAHETNRDIVFFAAQSASLTRMAPWKRNMALCLDLPQEAVIVTKAGPDRLKTHEMLLGQDMEDALKHKERYQHLAVIEQKMSRYWFAEIKAILGEESDKVLSIKNPFDKSQRDFKVAEPVDLEVCRMIHLLETIKEHFRRLSGLSIPEVHDIFLKRTEIKVVSCAVTDGELAFEHEVHSKWIEQMGVPMENVKRMPRAEACAF</sequence>
<accession>A0AA38XDH9</accession>
<keyword evidence="3" id="KW-1185">Reference proteome</keyword>
<evidence type="ECO:0000313" key="2">
    <source>
        <dbReference type="EMBL" id="KAJ9611468.1"/>
    </source>
</evidence>
<comment type="caution">
    <text evidence="2">The sequence shown here is derived from an EMBL/GenBank/DDBJ whole genome shotgun (WGS) entry which is preliminary data.</text>
</comment>
<evidence type="ECO:0000256" key="1">
    <source>
        <dbReference type="SAM" id="MobiDB-lite"/>
    </source>
</evidence>
<dbReference type="Proteomes" id="UP001172673">
    <property type="component" value="Unassembled WGS sequence"/>
</dbReference>
<reference evidence="2" key="1">
    <citation type="submission" date="2022-10" db="EMBL/GenBank/DDBJ databases">
        <title>Culturing micro-colonial fungi from biological soil crusts in the Mojave desert and describing Neophaeococcomyces mojavensis, and introducing the new genera and species Taxawa tesnikishii.</title>
        <authorList>
            <person name="Kurbessoian T."/>
            <person name="Stajich J.E."/>
        </authorList>
    </citation>
    <scope>NUCLEOTIDE SEQUENCE</scope>
    <source>
        <strain evidence="2">TK_41</strain>
    </source>
</reference>
<gene>
    <name evidence="2" type="ORF">H2200_004652</name>
</gene>
<name>A0AA38XDH9_9EURO</name>
<protein>
    <submittedName>
        <fullName evidence="2">Uncharacterized protein</fullName>
    </submittedName>
</protein>
<proteinExistence type="predicted"/>
<feature type="region of interest" description="Disordered" evidence="1">
    <location>
        <begin position="1"/>
        <end position="45"/>
    </location>
</feature>
<organism evidence="2 3">
    <name type="scientific">Cladophialophora chaetospira</name>
    <dbReference type="NCBI Taxonomy" id="386627"/>
    <lineage>
        <taxon>Eukaryota</taxon>
        <taxon>Fungi</taxon>
        <taxon>Dikarya</taxon>
        <taxon>Ascomycota</taxon>
        <taxon>Pezizomycotina</taxon>
        <taxon>Eurotiomycetes</taxon>
        <taxon>Chaetothyriomycetidae</taxon>
        <taxon>Chaetothyriales</taxon>
        <taxon>Herpotrichiellaceae</taxon>
        <taxon>Cladophialophora</taxon>
    </lineage>
</organism>
<dbReference type="EMBL" id="JAPDRK010000006">
    <property type="protein sequence ID" value="KAJ9611468.1"/>
    <property type="molecule type" value="Genomic_DNA"/>
</dbReference>
<dbReference type="AlphaFoldDB" id="A0AA38XDH9"/>